<keyword evidence="2" id="KW-0328">Glycosyltransferase</keyword>
<proteinExistence type="inferred from homology"/>
<gene>
    <name evidence="5" type="ORF">DGMP_17470</name>
</gene>
<dbReference type="PANTHER" id="PTHR42679">
    <property type="entry name" value="S-METHYL-5'-THIOADENOSINE PHOSPHORYLASE"/>
    <property type="match status" value="1"/>
</dbReference>
<name>A0A8D5JH59_9BACT</name>
<dbReference type="Proteomes" id="UP000826725">
    <property type="component" value="Chromosome"/>
</dbReference>
<dbReference type="GO" id="GO:0019509">
    <property type="term" value="P:L-methionine salvage from methylthioadenosine"/>
    <property type="evidence" value="ECO:0007669"/>
    <property type="project" value="TreeGrafter"/>
</dbReference>
<evidence type="ECO:0000256" key="3">
    <source>
        <dbReference type="ARBA" id="ARBA00022679"/>
    </source>
</evidence>
<dbReference type="AlphaFoldDB" id="A0A8D5JH59"/>
<reference evidence="5" key="1">
    <citation type="submission" date="2020-09" db="EMBL/GenBank/DDBJ databases">
        <title>Desulfogranum mesoprofundum gen. nov., sp. nov., a novel mesophilic, sulfate-reducing chemolithoautotroph isolated from a deep-sea hydrothermal vent chimney in the Suiyo Seamount.</title>
        <authorList>
            <person name="Hashimoto Y."/>
            <person name="Nakagawa S."/>
        </authorList>
    </citation>
    <scope>NUCLEOTIDE SEQUENCE</scope>
    <source>
        <strain evidence="5">KT2</strain>
    </source>
</reference>
<dbReference type="InterPro" id="IPR018099">
    <property type="entry name" value="Purine_phosphorylase-2_CS"/>
</dbReference>
<organism evidence="5 6">
    <name type="scientific">Desulfomarina profundi</name>
    <dbReference type="NCBI Taxonomy" id="2772557"/>
    <lineage>
        <taxon>Bacteria</taxon>
        <taxon>Pseudomonadati</taxon>
        <taxon>Thermodesulfobacteriota</taxon>
        <taxon>Desulfobulbia</taxon>
        <taxon>Desulfobulbales</taxon>
        <taxon>Desulfobulbaceae</taxon>
        <taxon>Desulfomarina</taxon>
    </lineage>
</organism>
<comment type="similarity">
    <text evidence="1">Belongs to the PNP/MTAP phosphorylase family.</text>
</comment>
<dbReference type="KEGG" id="dbk:DGMP_17470"/>
<dbReference type="Pfam" id="PF01048">
    <property type="entry name" value="PNP_UDP_1"/>
    <property type="match status" value="1"/>
</dbReference>
<evidence type="ECO:0000256" key="1">
    <source>
        <dbReference type="ARBA" id="ARBA00006751"/>
    </source>
</evidence>
<protein>
    <recommendedName>
        <fullName evidence="4">Nucleoside phosphorylase domain-containing protein</fullName>
    </recommendedName>
</protein>
<dbReference type="GO" id="GO:0009116">
    <property type="term" value="P:nucleoside metabolic process"/>
    <property type="evidence" value="ECO:0007669"/>
    <property type="project" value="InterPro"/>
</dbReference>
<dbReference type="InterPro" id="IPR010044">
    <property type="entry name" value="MTAP"/>
</dbReference>
<feature type="domain" description="Nucleoside phosphorylase" evidence="4">
    <location>
        <begin position="3"/>
        <end position="97"/>
    </location>
</feature>
<dbReference type="PROSITE" id="PS01240">
    <property type="entry name" value="PNP_MTAP_2"/>
    <property type="match status" value="1"/>
</dbReference>
<evidence type="ECO:0000313" key="5">
    <source>
        <dbReference type="EMBL" id="BCL61054.1"/>
    </source>
</evidence>
<evidence type="ECO:0000256" key="2">
    <source>
        <dbReference type="ARBA" id="ARBA00022676"/>
    </source>
</evidence>
<accession>A0A8D5JH59</accession>
<dbReference type="GO" id="GO:0005829">
    <property type="term" value="C:cytosol"/>
    <property type="evidence" value="ECO:0007669"/>
    <property type="project" value="TreeGrafter"/>
</dbReference>
<keyword evidence="3" id="KW-0808">Transferase</keyword>
<dbReference type="EMBL" id="AP024086">
    <property type="protein sequence ID" value="BCL61054.1"/>
    <property type="molecule type" value="Genomic_DNA"/>
</dbReference>
<evidence type="ECO:0000313" key="6">
    <source>
        <dbReference type="Proteomes" id="UP000826725"/>
    </source>
</evidence>
<sequence>MVRIGIIGGSGLDDPDLIENPELVSVETEFGEPSSTLLCGKIGGVETCLLARHGKKHQLSPTQVNNRANIAALKKMGVTHILATTACGSLREEIDRGIWLFLISLLILRGSGKTVFMILLKMELFILQWHDPLMKVYVELFTTRQSFLI</sequence>
<evidence type="ECO:0000259" key="4">
    <source>
        <dbReference type="Pfam" id="PF01048"/>
    </source>
</evidence>
<dbReference type="PANTHER" id="PTHR42679:SF2">
    <property type="entry name" value="S-METHYL-5'-THIOADENOSINE PHOSPHORYLASE"/>
    <property type="match status" value="1"/>
</dbReference>
<keyword evidence="6" id="KW-1185">Reference proteome</keyword>
<dbReference type="GO" id="GO:0017061">
    <property type="term" value="F:S-methyl-5-thioadenosine phosphorylase activity"/>
    <property type="evidence" value="ECO:0007669"/>
    <property type="project" value="InterPro"/>
</dbReference>
<dbReference type="InterPro" id="IPR000845">
    <property type="entry name" value="Nucleoside_phosphorylase_d"/>
</dbReference>